<evidence type="ECO:0000256" key="1">
    <source>
        <dbReference type="SAM" id="MobiDB-lite"/>
    </source>
</evidence>
<feature type="region of interest" description="Disordered" evidence="1">
    <location>
        <begin position="113"/>
        <end position="132"/>
    </location>
</feature>
<gene>
    <name evidence="3" type="ORF">J4Q44_G00317150</name>
</gene>
<feature type="compositionally biased region" description="Pro residues" evidence="1">
    <location>
        <begin position="121"/>
        <end position="131"/>
    </location>
</feature>
<comment type="caution">
    <text evidence="3">The sequence shown here is derived from an EMBL/GenBank/DDBJ whole genome shotgun (WGS) entry which is preliminary data.</text>
</comment>
<dbReference type="Proteomes" id="UP001356427">
    <property type="component" value="Unassembled WGS sequence"/>
</dbReference>
<dbReference type="AlphaFoldDB" id="A0AAN8KTH2"/>
<reference evidence="3 4" key="1">
    <citation type="submission" date="2021-04" db="EMBL/GenBank/DDBJ databases">
        <authorList>
            <person name="De Guttry C."/>
            <person name="Zahm M."/>
            <person name="Klopp C."/>
            <person name="Cabau C."/>
            <person name="Louis A."/>
            <person name="Berthelot C."/>
            <person name="Parey E."/>
            <person name="Roest Crollius H."/>
            <person name="Montfort J."/>
            <person name="Robinson-Rechavi M."/>
            <person name="Bucao C."/>
            <person name="Bouchez O."/>
            <person name="Gislard M."/>
            <person name="Lluch J."/>
            <person name="Milhes M."/>
            <person name="Lampietro C."/>
            <person name="Lopez Roques C."/>
            <person name="Donnadieu C."/>
            <person name="Braasch I."/>
            <person name="Desvignes T."/>
            <person name="Postlethwait J."/>
            <person name="Bobe J."/>
            <person name="Wedekind C."/>
            <person name="Guiguen Y."/>
        </authorList>
    </citation>
    <scope>NUCLEOTIDE SEQUENCE [LARGE SCALE GENOMIC DNA]</scope>
    <source>
        <strain evidence="3">Cs_M1</strain>
        <tissue evidence="3">Blood</tissue>
    </source>
</reference>
<dbReference type="PANTHER" id="PTHR16277">
    <property type="entry name" value="CELL DIVISION CYCLE ASSOCIATED PROTEIN 4/SERTA DOMAIN-CONTAINING PROTEIN 2"/>
    <property type="match status" value="1"/>
</dbReference>
<protein>
    <recommendedName>
        <fullName evidence="2">SERTA domain-containing protein</fullName>
    </recommendedName>
</protein>
<accession>A0AAN8KTH2</accession>
<evidence type="ECO:0000313" key="4">
    <source>
        <dbReference type="Proteomes" id="UP001356427"/>
    </source>
</evidence>
<proteinExistence type="predicted"/>
<dbReference type="EMBL" id="JAGTTL010000031">
    <property type="protein sequence ID" value="KAK6297132.1"/>
    <property type="molecule type" value="Genomic_DNA"/>
</dbReference>
<dbReference type="PANTHER" id="PTHR16277:SF16">
    <property type="entry name" value="SERTA DOMAIN-CONTAINING PROTEIN"/>
    <property type="match status" value="1"/>
</dbReference>
<dbReference type="GO" id="GO:0005634">
    <property type="term" value="C:nucleus"/>
    <property type="evidence" value="ECO:0007669"/>
    <property type="project" value="TreeGrafter"/>
</dbReference>
<sequence>MGQRDIVSYETVRRKSGIRTASMCRLDVESAVKGPEQHGNDLPSSRYMVGRGVKRKLRVCEDLMLDLPYPQQRQLVLDLCLDKLQSYQRQAEPSLHRSVLLANTLRQIKQEMRQEGGPHPLDSPPPAPSLPRVPSDCPATLVTALSSPSLLCEDDAESACTGLPERRGSEDDRKLPVLLFGSFEITNSTSYLTDLQLDDIFEDIDTSMYDPSDFSVLACPPPSGSSRASLGNDDNLKGFSTCTSSSITLQRCLNDLNDLNDLDHIMEILVRS</sequence>
<dbReference type="InterPro" id="IPR052262">
    <property type="entry name" value="E2F-SERTA_domain_protein"/>
</dbReference>
<dbReference type="PROSITE" id="PS51053">
    <property type="entry name" value="SERTA"/>
    <property type="match status" value="1"/>
</dbReference>
<dbReference type="Pfam" id="PF06031">
    <property type="entry name" value="SERTA"/>
    <property type="match status" value="1"/>
</dbReference>
<evidence type="ECO:0000313" key="3">
    <source>
        <dbReference type="EMBL" id="KAK6297132.1"/>
    </source>
</evidence>
<name>A0AAN8KTH2_9TELE</name>
<feature type="domain" description="SERTA" evidence="2">
    <location>
        <begin position="69"/>
        <end position="116"/>
    </location>
</feature>
<evidence type="ECO:0000259" key="2">
    <source>
        <dbReference type="PROSITE" id="PS51053"/>
    </source>
</evidence>
<keyword evidence="4" id="KW-1185">Reference proteome</keyword>
<dbReference type="InterPro" id="IPR009263">
    <property type="entry name" value="SERTA_dom"/>
</dbReference>
<organism evidence="3 4">
    <name type="scientific">Coregonus suidteri</name>
    <dbReference type="NCBI Taxonomy" id="861788"/>
    <lineage>
        <taxon>Eukaryota</taxon>
        <taxon>Metazoa</taxon>
        <taxon>Chordata</taxon>
        <taxon>Craniata</taxon>
        <taxon>Vertebrata</taxon>
        <taxon>Euteleostomi</taxon>
        <taxon>Actinopterygii</taxon>
        <taxon>Neopterygii</taxon>
        <taxon>Teleostei</taxon>
        <taxon>Protacanthopterygii</taxon>
        <taxon>Salmoniformes</taxon>
        <taxon>Salmonidae</taxon>
        <taxon>Coregoninae</taxon>
        <taxon>Coregonus</taxon>
    </lineage>
</organism>